<dbReference type="AlphaFoldDB" id="A0A074YUQ6"/>
<sequence>LAGLKGYSKGLVDEVSFASLTSFQQFARKRRSRIQINPENLRIIALKQAHVGEKLKRKDY</sequence>
<keyword evidence="2" id="KW-1185">Reference proteome</keyword>
<dbReference type="GeneID" id="20330221"/>
<accession>A0A074YUQ6</accession>
<proteinExistence type="predicted"/>
<feature type="non-terminal residue" evidence="1">
    <location>
        <position position="60"/>
    </location>
</feature>
<dbReference type="RefSeq" id="XP_009177815.1">
    <property type="nucleotide sequence ID" value="XM_009179551.1"/>
</dbReference>
<dbReference type="KEGG" id="ovi:T265_16056"/>
<feature type="non-terminal residue" evidence="1">
    <location>
        <position position="1"/>
    </location>
</feature>
<dbReference type="Proteomes" id="UP000054324">
    <property type="component" value="Unassembled WGS sequence"/>
</dbReference>
<organism evidence="1 2">
    <name type="scientific">Opisthorchis viverrini</name>
    <name type="common">Southeast Asian liver fluke</name>
    <dbReference type="NCBI Taxonomy" id="6198"/>
    <lineage>
        <taxon>Eukaryota</taxon>
        <taxon>Metazoa</taxon>
        <taxon>Spiralia</taxon>
        <taxon>Lophotrochozoa</taxon>
        <taxon>Platyhelminthes</taxon>
        <taxon>Trematoda</taxon>
        <taxon>Digenea</taxon>
        <taxon>Opisthorchiida</taxon>
        <taxon>Opisthorchiata</taxon>
        <taxon>Opisthorchiidae</taxon>
        <taxon>Opisthorchis</taxon>
    </lineage>
</organism>
<name>A0A074YUQ6_OPIVI</name>
<evidence type="ECO:0000313" key="2">
    <source>
        <dbReference type="Proteomes" id="UP000054324"/>
    </source>
</evidence>
<protein>
    <submittedName>
        <fullName evidence="1">Uncharacterized protein</fullName>
    </submittedName>
</protein>
<reference evidence="1 2" key="1">
    <citation type="submission" date="2013-11" db="EMBL/GenBank/DDBJ databases">
        <title>Opisthorchis viverrini - life in the bile duct.</title>
        <authorList>
            <person name="Young N.D."/>
            <person name="Nagarajan N."/>
            <person name="Lin S.J."/>
            <person name="Korhonen P.K."/>
            <person name="Jex A.R."/>
            <person name="Hall R.S."/>
            <person name="Safavi-Hemami H."/>
            <person name="Kaewkong W."/>
            <person name="Bertrand D."/>
            <person name="Gao S."/>
            <person name="Seet Q."/>
            <person name="Wongkham S."/>
            <person name="Teh B.T."/>
            <person name="Wongkham C."/>
            <person name="Intapan P.M."/>
            <person name="Maleewong W."/>
            <person name="Yang X."/>
            <person name="Hu M."/>
            <person name="Wang Z."/>
            <person name="Hofmann A."/>
            <person name="Sternberg P.W."/>
            <person name="Tan P."/>
            <person name="Wang J."/>
            <person name="Gasser R.B."/>
        </authorList>
    </citation>
    <scope>NUCLEOTIDE SEQUENCE [LARGE SCALE GENOMIC DNA]</scope>
</reference>
<evidence type="ECO:0000313" key="1">
    <source>
        <dbReference type="EMBL" id="KER18438.1"/>
    </source>
</evidence>
<gene>
    <name evidence="1" type="ORF">T265_16056</name>
</gene>
<dbReference type="CTD" id="20330221"/>
<dbReference type="EMBL" id="KL601322">
    <property type="protein sequence ID" value="KER18438.1"/>
    <property type="molecule type" value="Genomic_DNA"/>
</dbReference>